<reference evidence="1 2" key="1">
    <citation type="submission" date="2022-11" db="EMBL/GenBank/DDBJ databases">
        <title>Minimal conservation of predation-associated metabolite biosynthetic gene clusters underscores biosynthetic potential of Myxococcota including descriptions for ten novel species: Archangium lansinium sp. nov., Myxococcus landrumus sp. nov., Nannocystis bai.</title>
        <authorList>
            <person name="Ahearne A."/>
            <person name="Stevens C."/>
            <person name="Phillips K."/>
        </authorList>
    </citation>
    <scope>NUCLEOTIDE SEQUENCE [LARGE SCALE GENOMIC DNA]</scope>
    <source>
        <strain evidence="1 2">MIWBW</strain>
    </source>
</reference>
<comment type="caution">
    <text evidence="1">The sequence shown here is derived from an EMBL/GenBank/DDBJ whole genome shotgun (WGS) entry which is preliminary data.</text>
</comment>
<evidence type="ECO:0000313" key="1">
    <source>
        <dbReference type="EMBL" id="MCY1073087.1"/>
    </source>
</evidence>
<organism evidence="1 2">
    <name type="scientific">Archangium lansingense</name>
    <dbReference type="NCBI Taxonomy" id="2995310"/>
    <lineage>
        <taxon>Bacteria</taxon>
        <taxon>Pseudomonadati</taxon>
        <taxon>Myxococcota</taxon>
        <taxon>Myxococcia</taxon>
        <taxon>Myxococcales</taxon>
        <taxon>Cystobacterineae</taxon>
        <taxon>Archangiaceae</taxon>
        <taxon>Archangium</taxon>
    </lineage>
</organism>
<keyword evidence="2" id="KW-1185">Reference proteome</keyword>
<dbReference type="EMBL" id="JAPNKA010000001">
    <property type="protein sequence ID" value="MCY1073087.1"/>
    <property type="molecule type" value="Genomic_DNA"/>
</dbReference>
<protein>
    <submittedName>
        <fullName evidence="1">Uncharacterized protein</fullName>
    </submittedName>
</protein>
<name>A0ABT3ZWK0_9BACT</name>
<accession>A0ABT3ZWK0</accession>
<dbReference type="RefSeq" id="WP_267532104.1">
    <property type="nucleotide sequence ID" value="NZ_JAPNKA010000001.1"/>
</dbReference>
<sequence length="177" mass="19468">MRDASGALWKLARTKTPIGLVIYSDYEQRSELITELELLAPSGIQVLRATTLDEALPHPRALVLLTPPDEGATVIELDGRREHFVERQVPLLLFLLRGGEGLRVLADAPGLASWLSGSEVEPERLQNIDVAAETKAFIERTGKSPEAWLTAYEAGELPETFENILLTHRARLLGGPP</sequence>
<proteinExistence type="predicted"/>
<gene>
    <name evidence="1" type="ORF">OV287_01195</name>
</gene>
<evidence type="ECO:0000313" key="2">
    <source>
        <dbReference type="Proteomes" id="UP001207654"/>
    </source>
</evidence>
<dbReference type="Proteomes" id="UP001207654">
    <property type="component" value="Unassembled WGS sequence"/>
</dbReference>